<dbReference type="Proteomes" id="UP000321580">
    <property type="component" value="Unassembled WGS sequence"/>
</dbReference>
<name>A0A5C6S255_9BACT</name>
<sequence>MAVRQKGEQVGGYRLTRYINSGGESEVWEAQQVAGEGSVVAVKFFVTEQAASTTEKALRRRQFAALADADSDYLCRPIEIGEYDNRMYYVLPLCDGTLEQLCRERGIAVVKESGGAPGQLLFTERELAAIGECVTGGLAYLHAHKGMAHLDIKPSNIMYIDGLDGDRRYLLSDFDVSMELLQEVQRRTAAKGAAETAESLGFSPAYAAPEQWGKDYKGEAESDLFAFAVTLYEVAFGRLPVAQGGLGRHMHYNPDEAAPALFQEGGLSQGFQAYLQPCLSRKPEDRPGAKYLQSHFKHFLMTGYWAGYAPEYPRPAVSPRKGSSLARTKVLAAGLALVLCFASWWWGAPLVQARFLVSAQQHLEEGGRGHLEAASRDIELALKLGPLPEAQQPLGHVPVMRESYSDIKPMKGHTAAVRHPQTGKWGFFDLSSGEEVVPCRYDEALAVEDVGVAIDHKQRRADFFRGGPEPVHAVSGVTFASFAPEGGVLLRRDTLGRSVTETITLDKLMKVLPSSTLLINPIKPE</sequence>
<evidence type="ECO:0000313" key="4">
    <source>
        <dbReference type="Proteomes" id="UP000321580"/>
    </source>
</evidence>
<dbReference type="PROSITE" id="PS50011">
    <property type="entry name" value="PROTEIN_KINASE_DOM"/>
    <property type="match status" value="1"/>
</dbReference>
<gene>
    <name evidence="3" type="ORF">FRY97_02745</name>
</gene>
<dbReference type="Gene3D" id="1.10.510.10">
    <property type="entry name" value="Transferase(Phosphotransferase) domain 1"/>
    <property type="match status" value="1"/>
</dbReference>
<dbReference type="PROSITE" id="PS00108">
    <property type="entry name" value="PROTEIN_KINASE_ST"/>
    <property type="match status" value="1"/>
</dbReference>
<feature type="domain" description="Protein kinase" evidence="2">
    <location>
        <begin position="13"/>
        <end position="301"/>
    </location>
</feature>
<protein>
    <submittedName>
        <fullName evidence="3">Protein kinase</fullName>
    </submittedName>
</protein>
<reference evidence="3 4" key="1">
    <citation type="submission" date="2019-08" db="EMBL/GenBank/DDBJ databases">
        <title>Genome of Phaeodactylibacter luteus.</title>
        <authorList>
            <person name="Bowman J.P."/>
        </authorList>
    </citation>
    <scope>NUCLEOTIDE SEQUENCE [LARGE SCALE GENOMIC DNA]</scope>
    <source>
        <strain evidence="3 4">KCTC 42180</strain>
    </source>
</reference>
<dbReference type="GO" id="GO:0004674">
    <property type="term" value="F:protein serine/threonine kinase activity"/>
    <property type="evidence" value="ECO:0007669"/>
    <property type="project" value="TreeGrafter"/>
</dbReference>
<evidence type="ECO:0000313" key="3">
    <source>
        <dbReference type="EMBL" id="TXB68315.1"/>
    </source>
</evidence>
<keyword evidence="4" id="KW-1185">Reference proteome</keyword>
<feature type="transmembrane region" description="Helical" evidence="1">
    <location>
        <begin position="330"/>
        <end position="347"/>
    </location>
</feature>
<keyword evidence="3" id="KW-0418">Kinase</keyword>
<proteinExistence type="predicted"/>
<keyword evidence="1" id="KW-0812">Transmembrane</keyword>
<dbReference type="EMBL" id="VOOR01000004">
    <property type="protein sequence ID" value="TXB68315.1"/>
    <property type="molecule type" value="Genomic_DNA"/>
</dbReference>
<dbReference type="SMART" id="SM00220">
    <property type="entry name" value="S_TKc"/>
    <property type="match status" value="1"/>
</dbReference>
<dbReference type="InterPro" id="IPR008271">
    <property type="entry name" value="Ser/Thr_kinase_AS"/>
</dbReference>
<dbReference type="InterPro" id="IPR000719">
    <property type="entry name" value="Prot_kinase_dom"/>
</dbReference>
<dbReference type="AlphaFoldDB" id="A0A5C6S255"/>
<dbReference type="InterPro" id="IPR053235">
    <property type="entry name" value="Ser_Thr_kinase"/>
</dbReference>
<dbReference type="SUPFAM" id="SSF56112">
    <property type="entry name" value="Protein kinase-like (PK-like)"/>
    <property type="match status" value="1"/>
</dbReference>
<dbReference type="Pfam" id="PF00069">
    <property type="entry name" value="Pkinase"/>
    <property type="match status" value="1"/>
</dbReference>
<evidence type="ECO:0000256" key="1">
    <source>
        <dbReference type="SAM" id="Phobius"/>
    </source>
</evidence>
<dbReference type="OrthoDB" id="9813021at2"/>
<dbReference type="PANTHER" id="PTHR24361">
    <property type="entry name" value="MITOGEN-ACTIVATED KINASE KINASE KINASE"/>
    <property type="match status" value="1"/>
</dbReference>
<evidence type="ECO:0000259" key="2">
    <source>
        <dbReference type="PROSITE" id="PS50011"/>
    </source>
</evidence>
<dbReference type="RefSeq" id="WP_147165895.1">
    <property type="nucleotide sequence ID" value="NZ_VOOR01000004.1"/>
</dbReference>
<keyword evidence="1" id="KW-1133">Transmembrane helix</keyword>
<organism evidence="3 4">
    <name type="scientific">Phaeodactylibacter luteus</name>
    <dbReference type="NCBI Taxonomy" id="1564516"/>
    <lineage>
        <taxon>Bacteria</taxon>
        <taxon>Pseudomonadati</taxon>
        <taxon>Bacteroidota</taxon>
        <taxon>Saprospiria</taxon>
        <taxon>Saprospirales</taxon>
        <taxon>Haliscomenobacteraceae</taxon>
        <taxon>Phaeodactylibacter</taxon>
    </lineage>
</organism>
<dbReference type="GO" id="GO:0005737">
    <property type="term" value="C:cytoplasm"/>
    <property type="evidence" value="ECO:0007669"/>
    <property type="project" value="TreeGrafter"/>
</dbReference>
<keyword evidence="3" id="KW-0808">Transferase</keyword>
<keyword evidence="1" id="KW-0472">Membrane</keyword>
<dbReference type="Gene3D" id="3.30.200.20">
    <property type="entry name" value="Phosphorylase Kinase, domain 1"/>
    <property type="match status" value="1"/>
</dbReference>
<dbReference type="InterPro" id="IPR011009">
    <property type="entry name" value="Kinase-like_dom_sf"/>
</dbReference>
<dbReference type="CDD" id="cd14014">
    <property type="entry name" value="STKc_PknB_like"/>
    <property type="match status" value="1"/>
</dbReference>
<comment type="caution">
    <text evidence="3">The sequence shown here is derived from an EMBL/GenBank/DDBJ whole genome shotgun (WGS) entry which is preliminary data.</text>
</comment>
<dbReference type="GO" id="GO:0005524">
    <property type="term" value="F:ATP binding"/>
    <property type="evidence" value="ECO:0007669"/>
    <property type="project" value="InterPro"/>
</dbReference>
<accession>A0A5C6S255</accession>